<comment type="caution">
    <text evidence="2">The sequence shown here is derived from an EMBL/GenBank/DDBJ whole genome shotgun (WGS) entry which is preliminary data.</text>
</comment>
<evidence type="ECO:0000313" key="2">
    <source>
        <dbReference type="EMBL" id="OGF67200.1"/>
    </source>
</evidence>
<accession>A0A1F5VUY3</accession>
<dbReference type="Gene3D" id="3.30.460.10">
    <property type="entry name" value="Beta Polymerase, domain 2"/>
    <property type="match status" value="1"/>
</dbReference>
<dbReference type="Pfam" id="PF18765">
    <property type="entry name" value="Polbeta"/>
    <property type="match status" value="1"/>
</dbReference>
<dbReference type="STRING" id="1817863.A2Y62_09420"/>
<evidence type="ECO:0000313" key="3">
    <source>
        <dbReference type="Proteomes" id="UP000178943"/>
    </source>
</evidence>
<dbReference type="InterPro" id="IPR052930">
    <property type="entry name" value="TA_antitoxin_MntA"/>
</dbReference>
<evidence type="ECO:0000259" key="1">
    <source>
        <dbReference type="Pfam" id="PF18765"/>
    </source>
</evidence>
<dbReference type="NCBIfam" id="NF047752">
    <property type="entry name" value="MntA_antitoxin"/>
    <property type="match status" value="1"/>
</dbReference>
<name>A0A1F5VUY3_9BACT</name>
<protein>
    <recommendedName>
        <fullName evidence="1">Polymerase beta nucleotidyltransferase domain-containing protein</fullName>
    </recommendedName>
</protein>
<organism evidence="2 3">
    <name type="scientific">Candidatus Fischerbacteria bacterium RBG_13_37_8</name>
    <dbReference type="NCBI Taxonomy" id="1817863"/>
    <lineage>
        <taxon>Bacteria</taxon>
        <taxon>Candidatus Fischeribacteriota</taxon>
    </lineage>
</organism>
<dbReference type="Proteomes" id="UP000178943">
    <property type="component" value="Unassembled WGS sequence"/>
</dbReference>
<dbReference type="AlphaFoldDB" id="A0A1F5VUY3"/>
<dbReference type="PANTHER" id="PTHR43852:SF3">
    <property type="entry name" value="NUCLEOTIDYLTRANSFERASE"/>
    <property type="match status" value="1"/>
</dbReference>
<feature type="domain" description="Polymerase beta nucleotidyltransferase" evidence="1">
    <location>
        <begin position="12"/>
        <end position="102"/>
    </location>
</feature>
<dbReference type="PANTHER" id="PTHR43852">
    <property type="entry name" value="NUCLEOTIDYLTRANSFERASE"/>
    <property type="match status" value="1"/>
</dbReference>
<dbReference type="EMBL" id="MFGW01000067">
    <property type="protein sequence ID" value="OGF67200.1"/>
    <property type="molecule type" value="Genomic_DNA"/>
</dbReference>
<dbReference type="InterPro" id="IPR041633">
    <property type="entry name" value="Polbeta"/>
</dbReference>
<dbReference type="InterPro" id="IPR043519">
    <property type="entry name" value="NT_sf"/>
</dbReference>
<reference evidence="2 3" key="1">
    <citation type="journal article" date="2016" name="Nat. Commun.">
        <title>Thousands of microbial genomes shed light on interconnected biogeochemical processes in an aquifer system.</title>
        <authorList>
            <person name="Anantharaman K."/>
            <person name="Brown C.T."/>
            <person name="Hug L.A."/>
            <person name="Sharon I."/>
            <person name="Castelle C.J."/>
            <person name="Probst A.J."/>
            <person name="Thomas B.C."/>
            <person name="Singh A."/>
            <person name="Wilkins M.J."/>
            <person name="Karaoz U."/>
            <person name="Brodie E.L."/>
            <person name="Williams K.H."/>
            <person name="Hubbard S.S."/>
            <person name="Banfield J.F."/>
        </authorList>
    </citation>
    <scope>NUCLEOTIDE SEQUENCE [LARGE SCALE GENOMIC DNA]</scope>
</reference>
<sequence length="133" mass="15701">MKQIDKNIEKIIVDYFNEKEEILFAYLHGSFMQGQSYNDIDIALFLDEDKTAYIDQVDYGINASIELEKKLRKTIDVKVLNGASLSFRYHATGGKLLFSKNELLREEFLCRTWMDYFDFQPFAIKYLKEVMRG</sequence>
<gene>
    <name evidence="2" type="ORF">A2Y62_09420</name>
</gene>
<dbReference type="CDD" id="cd05403">
    <property type="entry name" value="NT_KNTase_like"/>
    <property type="match status" value="1"/>
</dbReference>
<proteinExistence type="predicted"/>
<dbReference type="SUPFAM" id="SSF81301">
    <property type="entry name" value="Nucleotidyltransferase"/>
    <property type="match status" value="1"/>
</dbReference>